<dbReference type="CDD" id="cd00318">
    <property type="entry name" value="Phosphoglycerate_kinase"/>
    <property type="match status" value="1"/>
</dbReference>
<keyword evidence="9 12" id="KW-0418">Kinase</keyword>
<dbReference type="GO" id="GO:0005524">
    <property type="term" value="F:ATP binding"/>
    <property type="evidence" value="ECO:0007669"/>
    <property type="project" value="UniProtKB-KW"/>
</dbReference>
<dbReference type="PANTHER" id="PTHR11406">
    <property type="entry name" value="PHOSPHOGLYCERATE KINASE"/>
    <property type="match status" value="1"/>
</dbReference>
<dbReference type="RefSeq" id="WP_086031346.1">
    <property type="nucleotide sequence ID" value="NZ_LAPZ01000014.1"/>
</dbReference>
<evidence type="ECO:0000256" key="1">
    <source>
        <dbReference type="ARBA" id="ARBA00000642"/>
    </source>
</evidence>
<evidence type="ECO:0000256" key="12">
    <source>
        <dbReference type="HAMAP-Rule" id="MF_00145"/>
    </source>
</evidence>
<comment type="caution">
    <text evidence="16">The sequence shown here is derived from an EMBL/GenBank/DDBJ whole genome shotgun (WGS) entry which is preliminary data.</text>
</comment>
<comment type="subcellular location">
    <subcellularLocation>
        <location evidence="12">Cytoplasm</location>
    </subcellularLocation>
</comment>
<organism evidence="16 17">
    <name type="scientific">Tenacibaculum holothuriorum</name>
    <dbReference type="NCBI Taxonomy" id="1635173"/>
    <lineage>
        <taxon>Bacteria</taxon>
        <taxon>Pseudomonadati</taxon>
        <taxon>Bacteroidota</taxon>
        <taxon>Flavobacteriia</taxon>
        <taxon>Flavobacteriales</taxon>
        <taxon>Flavobacteriaceae</taxon>
        <taxon>Tenacibaculum</taxon>
    </lineage>
</organism>
<dbReference type="GO" id="GO:0006094">
    <property type="term" value="P:gluconeogenesis"/>
    <property type="evidence" value="ECO:0007669"/>
    <property type="project" value="TreeGrafter"/>
</dbReference>
<keyword evidence="10 12" id="KW-0067">ATP-binding</keyword>
<evidence type="ECO:0000256" key="6">
    <source>
        <dbReference type="ARBA" id="ARBA00016471"/>
    </source>
</evidence>
<dbReference type="FunCoup" id="A0A1Y2P9K1">
    <property type="interactions" value="409"/>
</dbReference>
<evidence type="ECO:0000256" key="13">
    <source>
        <dbReference type="PIRSR" id="PIRSR000724-1"/>
    </source>
</evidence>
<feature type="binding site" evidence="12 14">
    <location>
        <position position="292"/>
    </location>
    <ligand>
        <name>ATP</name>
        <dbReference type="ChEBI" id="CHEBI:30616"/>
    </ligand>
</feature>
<dbReference type="InParanoid" id="A0A1Y2P9K1"/>
<evidence type="ECO:0000256" key="4">
    <source>
        <dbReference type="ARBA" id="ARBA00011245"/>
    </source>
</evidence>
<evidence type="ECO:0000256" key="9">
    <source>
        <dbReference type="ARBA" id="ARBA00022777"/>
    </source>
</evidence>
<feature type="binding site" evidence="12 14">
    <location>
        <position position="323"/>
    </location>
    <ligand>
        <name>ATP</name>
        <dbReference type="ChEBI" id="CHEBI:30616"/>
    </ligand>
</feature>
<evidence type="ECO:0000313" key="16">
    <source>
        <dbReference type="EMBL" id="OSY87126.1"/>
    </source>
</evidence>
<dbReference type="PRINTS" id="PR00477">
    <property type="entry name" value="PHGLYCKINASE"/>
</dbReference>
<dbReference type="GO" id="GO:0006096">
    <property type="term" value="P:glycolytic process"/>
    <property type="evidence" value="ECO:0007669"/>
    <property type="project" value="UniProtKB-UniRule"/>
</dbReference>
<evidence type="ECO:0000256" key="2">
    <source>
        <dbReference type="ARBA" id="ARBA00004838"/>
    </source>
</evidence>
<dbReference type="GO" id="GO:0005829">
    <property type="term" value="C:cytosol"/>
    <property type="evidence" value="ECO:0007669"/>
    <property type="project" value="TreeGrafter"/>
</dbReference>
<dbReference type="FunFam" id="3.40.50.1260:FF:000003">
    <property type="entry name" value="Phosphoglycerate kinase"/>
    <property type="match status" value="1"/>
</dbReference>
<proteinExistence type="inferred from homology"/>
<dbReference type="STRING" id="1635173.WH52_12725"/>
<keyword evidence="12" id="KW-0963">Cytoplasm</keyword>
<dbReference type="UniPathway" id="UPA00109">
    <property type="reaction ID" value="UER00185"/>
</dbReference>
<dbReference type="EC" id="2.7.2.3" evidence="5 12"/>
<feature type="binding site" evidence="13">
    <location>
        <position position="116"/>
    </location>
    <ligand>
        <name>(2R)-3-phosphoglycerate</name>
        <dbReference type="ChEBI" id="CHEBI:58272"/>
    </ligand>
</feature>
<accession>A0A1Y2P9K1</accession>
<comment type="subunit">
    <text evidence="4 12">Monomer.</text>
</comment>
<dbReference type="InterPro" id="IPR015824">
    <property type="entry name" value="Phosphoglycerate_kinase_N"/>
</dbReference>
<dbReference type="PANTHER" id="PTHR11406:SF23">
    <property type="entry name" value="PHOSPHOGLYCERATE KINASE 1, CHLOROPLASTIC-RELATED"/>
    <property type="match status" value="1"/>
</dbReference>
<dbReference type="GO" id="GO:0043531">
    <property type="term" value="F:ADP binding"/>
    <property type="evidence" value="ECO:0007669"/>
    <property type="project" value="TreeGrafter"/>
</dbReference>
<feature type="binding site" evidence="12">
    <location>
        <position position="116"/>
    </location>
    <ligand>
        <name>substrate</name>
    </ligand>
</feature>
<reference evidence="16 17" key="1">
    <citation type="submission" date="2015-03" db="EMBL/GenBank/DDBJ databases">
        <title>Genome sequence of Tenacibaculum sp. S2-2, isolated from intestinal microbiota of sea cucumber, Apostichopus japonicas.</title>
        <authorList>
            <person name="Shao Z."/>
            <person name="Wang L."/>
            <person name="Li X."/>
        </authorList>
    </citation>
    <scope>NUCLEOTIDE SEQUENCE [LARGE SCALE GENOMIC DNA]</scope>
    <source>
        <strain evidence="16 17">S2-2</strain>
    </source>
</reference>
<name>A0A1Y2P9K1_9FLAO</name>
<feature type="binding site" evidence="12 14">
    <location>
        <position position="201"/>
    </location>
    <ligand>
        <name>ATP</name>
        <dbReference type="ChEBI" id="CHEBI:30616"/>
    </ligand>
</feature>
<feature type="binding site" evidence="12 14">
    <location>
        <begin position="352"/>
        <end position="355"/>
    </location>
    <ligand>
        <name>ATP</name>
        <dbReference type="ChEBI" id="CHEBI:30616"/>
    </ligand>
</feature>
<evidence type="ECO:0000256" key="7">
    <source>
        <dbReference type="ARBA" id="ARBA00022679"/>
    </source>
</evidence>
<feature type="binding site" evidence="12 13">
    <location>
        <begin position="58"/>
        <end position="61"/>
    </location>
    <ligand>
        <name>substrate</name>
    </ligand>
</feature>
<keyword evidence="7 12" id="KW-0808">Transferase</keyword>
<feature type="binding site" evidence="12">
    <location>
        <position position="35"/>
    </location>
    <ligand>
        <name>substrate</name>
    </ligand>
</feature>
<dbReference type="EMBL" id="LAPZ01000014">
    <property type="protein sequence ID" value="OSY87126.1"/>
    <property type="molecule type" value="Genomic_DNA"/>
</dbReference>
<keyword evidence="8 12" id="KW-0547">Nucleotide-binding</keyword>
<dbReference type="InterPro" id="IPR036043">
    <property type="entry name" value="Phosphoglycerate_kinase_sf"/>
</dbReference>
<feature type="binding site" evidence="12">
    <location>
        <position position="149"/>
    </location>
    <ligand>
        <name>substrate</name>
    </ligand>
</feature>
<evidence type="ECO:0000256" key="10">
    <source>
        <dbReference type="ARBA" id="ARBA00022840"/>
    </source>
</evidence>
<dbReference type="GO" id="GO:0004618">
    <property type="term" value="F:phosphoglycerate kinase activity"/>
    <property type="evidence" value="ECO:0007669"/>
    <property type="project" value="UniProtKB-UniRule"/>
</dbReference>
<evidence type="ECO:0000256" key="14">
    <source>
        <dbReference type="PIRSR" id="PIRSR000724-2"/>
    </source>
</evidence>
<evidence type="ECO:0000313" key="17">
    <source>
        <dbReference type="Proteomes" id="UP000194221"/>
    </source>
</evidence>
<evidence type="ECO:0000256" key="11">
    <source>
        <dbReference type="ARBA" id="ARBA00023152"/>
    </source>
</evidence>
<dbReference type="FunFam" id="3.40.50.1260:FF:000006">
    <property type="entry name" value="Phosphoglycerate kinase"/>
    <property type="match status" value="1"/>
</dbReference>
<protein>
    <recommendedName>
        <fullName evidence="6 12">Phosphoglycerate kinase</fullName>
        <ecNumber evidence="5 12">2.7.2.3</ecNumber>
    </recommendedName>
</protein>
<dbReference type="AlphaFoldDB" id="A0A1Y2P9K1"/>
<feature type="binding site" evidence="13">
    <location>
        <position position="35"/>
    </location>
    <ligand>
        <name>(2R)-3-phosphoglycerate</name>
        <dbReference type="ChEBI" id="CHEBI:58272"/>
    </ligand>
</feature>
<gene>
    <name evidence="12 16" type="primary">pgk</name>
    <name evidence="16" type="ORF">WH52_12725</name>
</gene>
<comment type="similarity">
    <text evidence="3 12 15">Belongs to the phosphoglycerate kinase family.</text>
</comment>
<keyword evidence="11 12" id="KW-0324">Glycolysis</keyword>
<dbReference type="Proteomes" id="UP000194221">
    <property type="component" value="Unassembled WGS sequence"/>
</dbReference>
<feature type="binding site" evidence="13">
    <location>
        <position position="149"/>
    </location>
    <ligand>
        <name>(2R)-3-phosphoglycerate</name>
        <dbReference type="ChEBI" id="CHEBI:58272"/>
    </ligand>
</feature>
<feature type="binding site" evidence="12 13">
    <location>
        <begin position="19"/>
        <end position="21"/>
    </location>
    <ligand>
        <name>substrate</name>
    </ligand>
</feature>
<dbReference type="InterPro" id="IPR001576">
    <property type="entry name" value="Phosphoglycerate_kinase"/>
</dbReference>
<sequence>MKTLNNFNFDNKKALIRVDFNVPLNDEFQVTDNTRIQAAKPTIIKVLEDGGSCVLMSHLGRPKGVEDKFSLRHIVDKVTEVIGVKIKFVEDCIGDKVAEAVANLENGEVLLLENLRFHSEEKAGDEAFAKQLSQWGDIYVNDAFGTAHRAHASTAVIAQFFEGNKCFGSLLAKEIESINKVLNDSQKPVTAILGGAKVSSKIGIVENIIEKVDHIIIGGGMTFTFVKALGGKIGNSLVEDDKLQLALDILKLAEEKNTKIHLPVDAVIADVFSNDANTQIVDTKEIPDGWMGLDVGPKTSENFAQVIAESKTILWNGPLGVFEMENFSKGTIELGNAIAKATENGAFSLVGGGDSVAAVKQFGFADKVSYVSTGGGAMLESLEGKTLPGIEAILK</sequence>
<dbReference type="PIRSF" id="PIRSF000724">
    <property type="entry name" value="Pgk"/>
    <property type="match status" value="1"/>
</dbReference>
<dbReference type="Gene3D" id="3.40.50.1260">
    <property type="entry name" value="Phosphoglycerate kinase, N-terminal domain"/>
    <property type="match status" value="2"/>
</dbReference>
<dbReference type="Pfam" id="PF00162">
    <property type="entry name" value="PGK"/>
    <property type="match status" value="1"/>
</dbReference>
<dbReference type="HAMAP" id="MF_00145">
    <property type="entry name" value="Phosphoglyc_kinase"/>
    <property type="match status" value="1"/>
</dbReference>
<comment type="catalytic activity">
    <reaction evidence="1 12 15">
        <text>(2R)-3-phosphoglycerate + ATP = (2R)-3-phospho-glyceroyl phosphate + ADP</text>
        <dbReference type="Rhea" id="RHEA:14801"/>
        <dbReference type="ChEBI" id="CHEBI:30616"/>
        <dbReference type="ChEBI" id="CHEBI:57604"/>
        <dbReference type="ChEBI" id="CHEBI:58272"/>
        <dbReference type="ChEBI" id="CHEBI:456216"/>
        <dbReference type="EC" id="2.7.2.3"/>
    </reaction>
</comment>
<comment type="pathway">
    <text evidence="2 12">Carbohydrate degradation; glycolysis; pyruvate from D-glyceraldehyde 3-phosphate: step 2/5.</text>
</comment>
<evidence type="ECO:0000256" key="15">
    <source>
        <dbReference type="RuleBase" id="RU000532"/>
    </source>
</evidence>
<evidence type="ECO:0000256" key="3">
    <source>
        <dbReference type="ARBA" id="ARBA00008982"/>
    </source>
</evidence>
<dbReference type="OrthoDB" id="9808460at2"/>
<dbReference type="SUPFAM" id="SSF53748">
    <property type="entry name" value="Phosphoglycerate kinase"/>
    <property type="match status" value="1"/>
</dbReference>
<evidence type="ECO:0000256" key="5">
    <source>
        <dbReference type="ARBA" id="ARBA00013061"/>
    </source>
</evidence>
<evidence type="ECO:0000256" key="8">
    <source>
        <dbReference type="ARBA" id="ARBA00022741"/>
    </source>
</evidence>
<keyword evidence="17" id="KW-1185">Reference proteome</keyword>